<dbReference type="AlphaFoldDB" id="A0A0S2FAZ1"/>
<evidence type="ECO:0000313" key="3">
    <source>
        <dbReference type="Proteomes" id="UP000060787"/>
    </source>
</evidence>
<dbReference type="PANTHER" id="PTHR33361:SF2">
    <property type="entry name" value="DUF885 DOMAIN-CONTAINING PROTEIN"/>
    <property type="match status" value="1"/>
</dbReference>
<dbReference type="Pfam" id="PF05960">
    <property type="entry name" value="DUF885"/>
    <property type="match status" value="1"/>
</dbReference>
<dbReference type="eggNOG" id="COG4805">
    <property type="taxonomic scope" value="Bacteria"/>
</dbReference>
<feature type="signal peptide" evidence="1">
    <location>
        <begin position="1"/>
        <end position="25"/>
    </location>
</feature>
<evidence type="ECO:0000256" key="1">
    <source>
        <dbReference type="SAM" id="SignalP"/>
    </source>
</evidence>
<organism evidence="2 3">
    <name type="scientific">Lysobacter antibioticus</name>
    <dbReference type="NCBI Taxonomy" id="84531"/>
    <lineage>
        <taxon>Bacteria</taxon>
        <taxon>Pseudomonadati</taxon>
        <taxon>Pseudomonadota</taxon>
        <taxon>Gammaproteobacteria</taxon>
        <taxon>Lysobacterales</taxon>
        <taxon>Lysobacteraceae</taxon>
        <taxon>Lysobacter</taxon>
    </lineage>
</organism>
<protein>
    <recommendedName>
        <fullName evidence="4">DUF885 domain-containing protein</fullName>
    </recommendedName>
</protein>
<reference evidence="2 3" key="1">
    <citation type="journal article" date="2015" name="BMC Genomics">
        <title>Comparative genomics and metabolic profiling of the genus Lysobacter.</title>
        <authorList>
            <person name="de Bruijn I."/>
            <person name="Cheng X."/>
            <person name="de Jager V."/>
            <person name="Exposito R.G."/>
            <person name="Watrous J."/>
            <person name="Patel N."/>
            <person name="Postma J."/>
            <person name="Dorrestein P.C."/>
            <person name="Kobayashi D."/>
            <person name="Raaijmakers J.M."/>
        </authorList>
    </citation>
    <scope>NUCLEOTIDE SEQUENCE [LARGE SCALE GENOMIC DNA]</scope>
    <source>
        <strain evidence="2 3">76</strain>
    </source>
</reference>
<proteinExistence type="predicted"/>
<dbReference type="PATRIC" id="fig|84531.8.peg.2576"/>
<evidence type="ECO:0008006" key="4">
    <source>
        <dbReference type="Google" id="ProtNLM"/>
    </source>
</evidence>
<dbReference type="Proteomes" id="UP000060787">
    <property type="component" value="Chromosome"/>
</dbReference>
<dbReference type="PANTHER" id="PTHR33361">
    <property type="entry name" value="GLR0591 PROTEIN"/>
    <property type="match status" value="1"/>
</dbReference>
<accession>A0A0S2FAZ1</accession>
<keyword evidence="1" id="KW-0732">Signal</keyword>
<dbReference type="KEGG" id="lab:LA76x_2567"/>
<dbReference type="EMBL" id="CP011129">
    <property type="protein sequence ID" value="ALN80697.1"/>
    <property type="molecule type" value="Genomic_DNA"/>
</dbReference>
<feature type="chain" id="PRO_5006597139" description="DUF885 domain-containing protein" evidence="1">
    <location>
        <begin position="26"/>
        <end position="612"/>
    </location>
</feature>
<sequence>MLRPVLLAAAIAVGLAAPLASMAAAAPGTAASATRNANAATEALHRLFDDEWERGLRENPEGASFNGDKRYNDRWTDASLSAIQARQESDRQALAKLKSIDRSQLSEADQLNYDVFGWNLGKSIERQKYREYLAPVGQSGGVQTADGLVEGLSFEQVKDYRDWLARMRALPVLIEQNQALLREGAKAGITPPRVLMQRVPGQIAKQIVEDPSKSPFYKPFNRFPDSVPAAERKALQAEAKKVIAETIVPAYREFGSFFEKEYLAAARTSIAASDLPDGKAYYDFLAADFTTTNLSADAIHKIGLKEVARIRADMEKVKAEVGFKGTLAEFFTYLRSDPKFFHKTPAALLEAYQAISKRIDPELVKISKLIPRQPYGVRPIPDNVAPDTTTAYYLPGAVDGTRAGYYYVNLYKPEVRPTWEMMPLSLHEAVPGHHFQFARGLELPDAPMFRRTGYFVAYGEGWGLYAERLGYDMGLYDDPYDRMGQLSYDMWRAVRLVVDTGMHSKGWSRDKAIKFFMDNAPKTEQDVVNEIDRYIGWPGQALAYKIGQLKISELRERSRKALGPAFDLRDFNDEVLSTGSVPLQVLEKHIDTWIAAKKPVPAPKPAGKSKKR</sequence>
<dbReference type="STRING" id="84531.LA76x_2567"/>
<keyword evidence="3" id="KW-1185">Reference proteome</keyword>
<evidence type="ECO:0000313" key="2">
    <source>
        <dbReference type="EMBL" id="ALN80697.1"/>
    </source>
</evidence>
<dbReference type="InterPro" id="IPR010281">
    <property type="entry name" value="DUF885"/>
</dbReference>
<gene>
    <name evidence="2" type="ORF">LA76x_2567</name>
</gene>
<dbReference type="RefSeq" id="WP_082647843.1">
    <property type="nucleotide sequence ID" value="NZ_CP011129.1"/>
</dbReference>
<name>A0A0S2FAZ1_LYSAN</name>